<dbReference type="GO" id="GO:0005524">
    <property type="term" value="F:ATP binding"/>
    <property type="evidence" value="ECO:0007669"/>
    <property type="project" value="UniProtKB-KW"/>
</dbReference>
<dbReference type="FunFam" id="3.40.50.300:FF:002568">
    <property type="entry name" value="Cell division protein (FtsH)"/>
    <property type="match status" value="1"/>
</dbReference>
<keyword evidence="7" id="KW-1185">Reference proteome</keyword>
<dbReference type="EMBL" id="CP128399">
    <property type="protein sequence ID" value="WJW67782.1"/>
    <property type="molecule type" value="Genomic_DNA"/>
</dbReference>
<evidence type="ECO:0000256" key="1">
    <source>
        <dbReference type="RuleBase" id="RU003651"/>
    </source>
</evidence>
<dbReference type="Gene3D" id="1.10.8.60">
    <property type="match status" value="1"/>
</dbReference>
<dbReference type="PANTHER" id="PTHR23076:SF97">
    <property type="entry name" value="ATP-DEPENDENT ZINC METALLOPROTEASE YME1L1"/>
    <property type="match status" value="1"/>
</dbReference>
<keyword evidence="1" id="KW-0067">ATP-binding</keyword>
<feature type="transmembrane region" description="Helical" evidence="2">
    <location>
        <begin position="70"/>
        <end position="95"/>
    </location>
</feature>
<dbReference type="InterPro" id="IPR027417">
    <property type="entry name" value="P-loop_NTPase"/>
</dbReference>
<dbReference type="GO" id="GO:0006508">
    <property type="term" value="P:proteolysis"/>
    <property type="evidence" value="ECO:0007669"/>
    <property type="project" value="InterPro"/>
</dbReference>
<dbReference type="Pfam" id="PF01434">
    <property type="entry name" value="Peptidase_M41"/>
    <property type="match status" value="1"/>
</dbReference>
<protein>
    <submittedName>
        <fullName evidence="4">AAA family ATPase</fullName>
    </submittedName>
</protein>
<gene>
    <name evidence="4" type="ORF">HXX08_08585</name>
    <name evidence="5" type="ORF">OZ401_001061</name>
</gene>
<proteinExistence type="inferred from homology"/>
<reference evidence="4 6" key="1">
    <citation type="submission" date="2020-06" db="EMBL/GenBank/DDBJ databases">
        <title>Anoxygenic phototrophic Chloroflexota member uses a Type I reaction center.</title>
        <authorList>
            <person name="Tsuji J.M."/>
            <person name="Shaw N.A."/>
            <person name="Nagashima S."/>
            <person name="Venkiteswaran J."/>
            <person name="Schiff S.L."/>
            <person name="Hanada S."/>
            <person name="Tank M."/>
            <person name="Neufeld J.D."/>
        </authorList>
    </citation>
    <scope>NUCLEOTIDE SEQUENCE [LARGE SCALE GENOMIC DNA]</scope>
    <source>
        <strain evidence="4">L227-S17</strain>
    </source>
</reference>
<dbReference type="Proteomes" id="UP001431572">
    <property type="component" value="Chromosome 1"/>
</dbReference>
<dbReference type="SMART" id="SM00382">
    <property type="entry name" value="AAA"/>
    <property type="match status" value="1"/>
</dbReference>
<dbReference type="PANTHER" id="PTHR23076">
    <property type="entry name" value="METALLOPROTEASE M41 FTSH"/>
    <property type="match status" value="1"/>
</dbReference>
<dbReference type="RefSeq" id="WP_341469673.1">
    <property type="nucleotide sequence ID" value="NZ_CP128399.1"/>
</dbReference>
<keyword evidence="2" id="KW-0472">Membrane</keyword>
<dbReference type="Gene3D" id="3.40.50.300">
    <property type="entry name" value="P-loop containing nucleotide triphosphate hydrolases"/>
    <property type="match status" value="1"/>
</dbReference>
<dbReference type="Proteomes" id="UP000521676">
    <property type="component" value="Unassembled WGS sequence"/>
</dbReference>
<dbReference type="AlphaFoldDB" id="A0A8T7M228"/>
<keyword evidence="2" id="KW-0812">Transmembrane</keyword>
<evidence type="ECO:0000313" key="4">
    <source>
        <dbReference type="EMBL" id="NWJ45921.1"/>
    </source>
</evidence>
<dbReference type="SUPFAM" id="SSF140990">
    <property type="entry name" value="FtsH protease domain-like"/>
    <property type="match status" value="1"/>
</dbReference>
<feature type="domain" description="AAA+ ATPase" evidence="3">
    <location>
        <begin position="145"/>
        <end position="319"/>
    </location>
</feature>
<comment type="similarity">
    <text evidence="1">Belongs to the AAA ATPase family.</text>
</comment>
<sequence length="674" mass="74516">MENLRSKRRPVTRKDEVDEAIERLGKKVKFNPLRQHLGSWIALTLFILLIWNFLVPIYSQSGLGGISQTIVQLAFQLAFAAIFALFQIYIMFFAIARPRTFWLKPGETGISFQDYKGNPQVLEMAREVVLLLKGAREFKDMGGEVIRGLLLEGDPGVGKSYLAQAIATEAGLPFGYCSAASLQSPFVAGGMLSIKALYKKANKLSDQYGACILFLDEIDAIGQKRAGQQQGGMGMGMGGMMGGMGSGLINELLVQMDPPPVHDSMNRKFLRWLGIDFRAKKAVRRNVLTVGATNLVETLDEALLRPGRFDRKIKVDLPDSDGRREIIEYYLDKVNHENIPMDKVVAQTIGYTPVSIRYVINEAVVRAHFDGRDAITYKDLIAARDLFEVGLRMPIRSMSYEEKRRIAYHEVGHAVAQVLLNPHEDLVKLTIIRHGGALGFMQPKPKEERYTLTKDEIEADIQVSLGSRAAEELFLNTAMTGFSGDLANATQRAILYCNLVGMNGHLSSSQVLGEQAVSVQEIEAFLQTQYRRVKSLLSSNAEMCHALAEALIQREEMLGDEVLEIVNRFTAVLSNDARQLGFRLSKMGKHAGLEQYGGMYAEGKKTAAGSGSAPISAPSQPVAVEVDDEDDDSIFPGVAAYSAKNRNVIKGEVISVQKTTSAYTDEDDFLPSKW</sequence>
<keyword evidence="1" id="KW-0547">Nucleotide-binding</keyword>
<dbReference type="InterPro" id="IPR003960">
    <property type="entry name" value="ATPase_AAA_CS"/>
</dbReference>
<dbReference type="InterPro" id="IPR037219">
    <property type="entry name" value="Peptidase_M41-like"/>
</dbReference>
<reference evidence="5" key="2">
    <citation type="journal article" date="2024" name="Nature">
        <title>Anoxygenic phototroph of the Chloroflexota uses a type I reaction centre.</title>
        <authorList>
            <person name="Tsuji J.M."/>
            <person name="Shaw N.A."/>
            <person name="Nagashima S."/>
            <person name="Venkiteswaran J.J."/>
            <person name="Schiff S.L."/>
            <person name="Watanabe T."/>
            <person name="Fukui M."/>
            <person name="Hanada S."/>
            <person name="Tank M."/>
            <person name="Neufeld J.D."/>
        </authorList>
    </citation>
    <scope>NUCLEOTIDE SEQUENCE</scope>
    <source>
        <strain evidence="5">L227-S17</strain>
    </source>
</reference>
<dbReference type="GO" id="GO:0030163">
    <property type="term" value="P:protein catabolic process"/>
    <property type="evidence" value="ECO:0007669"/>
    <property type="project" value="TreeGrafter"/>
</dbReference>
<dbReference type="PROSITE" id="PS00674">
    <property type="entry name" value="AAA"/>
    <property type="match status" value="1"/>
</dbReference>
<evidence type="ECO:0000313" key="7">
    <source>
        <dbReference type="Proteomes" id="UP001431572"/>
    </source>
</evidence>
<dbReference type="GO" id="GO:0004176">
    <property type="term" value="F:ATP-dependent peptidase activity"/>
    <property type="evidence" value="ECO:0007669"/>
    <property type="project" value="InterPro"/>
</dbReference>
<dbReference type="InterPro" id="IPR000642">
    <property type="entry name" value="Peptidase_M41"/>
</dbReference>
<dbReference type="InterPro" id="IPR003959">
    <property type="entry name" value="ATPase_AAA_core"/>
</dbReference>
<dbReference type="InterPro" id="IPR003593">
    <property type="entry name" value="AAA+_ATPase"/>
</dbReference>
<evidence type="ECO:0000256" key="2">
    <source>
        <dbReference type="SAM" id="Phobius"/>
    </source>
</evidence>
<dbReference type="GO" id="GO:0016887">
    <property type="term" value="F:ATP hydrolysis activity"/>
    <property type="evidence" value="ECO:0007669"/>
    <property type="project" value="InterPro"/>
</dbReference>
<feature type="transmembrane region" description="Helical" evidence="2">
    <location>
        <begin position="37"/>
        <end position="58"/>
    </location>
</feature>
<dbReference type="Gene3D" id="1.20.58.760">
    <property type="entry name" value="Peptidase M41"/>
    <property type="match status" value="1"/>
</dbReference>
<dbReference type="SUPFAM" id="SSF52540">
    <property type="entry name" value="P-loop containing nucleoside triphosphate hydrolases"/>
    <property type="match status" value="1"/>
</dbReference>
<dbReference type="GO" id="GO:0004222">
    <property type="term" value="F:metalloendopeptidase activity"/>
    <property type="evidence" value="ECO:0007669"/>
    <property type="project" value="InterPro"/>
</dbReference>
<dbReference type="GO" id="GO:0005886">
    <property type="term" value="C:plasma membrane"/>
    <property type="evidence" value="ECO:0007669"/>
    <property type="project" value="TreeGrafter"/>
</dbReference>
<evidence type="ECO:0000313" key="6">
    <source>
        <dbReference type="Proteomes" id="UP000521676"/>
    </source>
</evidence>
<dbReference type="Pfam" id="PF00004">
    <property type="entry name" value="AAA"/>
    <property type="match status" value="1"/>
</dbReference>
<evidence type="ECO:0000259" key="3">
    <source>
        <dbReference type="SMART" id="SM00382"/>
    </source>
</evidence>
<evidence type="ECO:0000313" key="5">
    <source>
        <dbReference type="EMBL" id="WJW67782.1"/>
    </source>
</evidence>
<keyword evidence="2" id="KW-1133">Transmembrane helix</keyword>
<organism evidence="4 6">
    <name type="scientific">Candidatus Chlorohelix allophototropha</name>
    <dbReference type="NCBI Taxonomy" id="3003348"/>
    <lineage>
        <taxon>Bacteria</taxon>
        <taxon>Bacillati</taxon>
        <taxon>Chloroflexota</taxon>
        <taxon>Chloroflexia</taxon>
        <taxon>Candidatus Chloroheliales</taxon>
        <taxon>Candidatus Chloroheliaceae</taxon>
        <taxon>Candidatus Chlorohelix</taxon>
    </lineage>
</organism>
<name>A0A8T7M228_9CHLR</name>
<accession>A0A8T7M228</accession>
<dbReference type="EMBL" id="JACATZ010000001">
    <property type="protein sequence ID" value="NWJ45921.1"/>
    <property type="molecule type" value="Genomic_DNA"/>
</dbReference>